<feature type="transmembrane region" description="Helical" evidence="1">
    <location>
        <begin position="12"/>
        <end position="31"/>
    </location>
</feature>
<evidence type="ECO:0000313" key="2">
    <source>
        <dbReference type="EMBL" id="HDQ88649.1"/>
    </source>
</evidence>
<sequence>MLNENQKDTSNYYDVAILGGGPAGLTAAIYTSRA</sequence>
<keyword evidence="1" id="KW-1133">Transmembrane helix</keyword>
<dbReference type="Gene3D" id="3.50.50.60">
    <property type="entry name" value="FAD/NAD(P)-binding domain"/>
    <property type="match status" value="1"/>
</dbReference>
<dbReference type="InterPro" id="IPR036188">
    <property type="entry name" value="FAD/NAD-bd_sf"/>
</dbReference>
<dbReference type="EMBL" id="DSDM01000037">
    <property type="protein sequence ID" value="HDQ88649.1"/>
    <property type="molecule type" value="Genomic_DNA"/>
</dbReference>
<name>A0A7C1DID0_UNCKA</name>
<keyword evidence="1" id="KW-0812">Transmembrane</keyword>
<evidence type="ECO:0000256" key="1">
    <source>
        <dbReference type="SAM" id="Phobius"/>
    </source>
</evidence>
<reference evidence="2" key="1">
    <citation type="journal article" date="2020" name="mSystems">
        <title>Genome- and Community-Level Interaction Insights into Carbon Utilization and Element Cycling Functions of Hydrothermarchaeota in Hydrothermal Sediment.</title>
        <authorList>
            <person name="Zhou Z."/>
            <person name="Liu Y."/>
            <person name="Xu W."/>
            <person name="Pan J."/>
            <person name="Luo Z.H."/>
            <person name="Li M."/>
        </authorList>
    </citation>
    <scope>NUCLEOTIDE SEQUENCE [LARGE SCALE GENOMIC DNA]</scope>
    <source>
        <strain evidence="2">SpSt-1219</strain>
    </source>
</reference>
<gene>
    <name evidence="2" type="ORF">ENN92_00665</name>
</gene>
<keyword evidence="1" id="KW-0472">Membrane</keyword>
<dbReference type="Proteomes" id="UP000886066">
    <property type="component" value="Unassembled WGS sequence"/>
</dbReference>
<accession>A0A7C1DID0</accession>
<feature type="non-terminal residue" evidence="2">
    <location>
        <position position="34"/>
    </location>
</feature>
<dbReference type="SUPFAM" id="SSF51905">
    <property type="entry name" value="FAD/NAD(P)-binding domain"/>
    <property type="match status" value="1"/>
</dbReference>
<dbReference type="AlphaFoldDB" id="A0A7C1DID0"/>
<comment type="caution">
    <text evidence="2">The sequence shown here is derived from an EMBL/GenBank/DDBJ whole genome shotgun (WGS) entry which is preliminary data.</text>
</comment>
<proteinExistence type="predicted"/>
<protein>
    <submittedName>
        <fullName evidence="2">Thioredoxin-disulfide reductase</fullName>
    </submittedName>
</protein>
<organism evidence="2">
    <name type="scientific">candidate division WWE3 bacterium</name>
    <dbReference type="NCBI Taxonomy" id="2053526"/>
    <lineage>
        <taxon>Bacteria</taxon>
        <taxon>Katanobacteria</taxon>
    </lineage>
</organism>